<dbReference type="GO" id="GO:0008324">
    <property type="term" value="F:monoatomic cation transmembrane transporter activity"/>
    <property type="evidence" value="ECO:0007669"/>
    <property type="project" value="InterPro"/>
</dbReference>
<sequence>MKRNDANLWTTDMIIFLFGSLLLAGVISAKFSNRFNVPSLVLFIIVGMALNPLIYYDNAKLTQLFGILALIIILFDGGMQTSWRDIRPVIGGSVSLATIGVLITATVFGVCSVFILGIDWKEGMLIGAIVGSTDAAAVFAVLGSQNVKKRLTSTLEAESGTNDPMAVFLTISFIEWIQIPDLSVWEMLFSFVWQMGLGLGLGLLAGWFIVQVLNRIALDTSGMYPILAIGFAILTYSGVGLLKGSGFLAVYVMALVIGNSDLQYRFTIVRFNEGFAWLMQIMMFILLGLLVFPLQLLEITWQGLVLSILLMFVARPLGVFISLMYSKFTGKEKTLIAWAGLKGAVPIVMATYPMIAGLEHGQLFFNIVFFIVLTSALIQGATISPLAKRLGLAGEPGGQQVHALELVSVGKTNMDLVKKTIEPGACIENSYLHQLRLPDDTLITAIIRGEEMIAPKGTTQLLAGDVAYVLVAKNQRDEIRRLFTEQIQDSQCTVTSGSAADRDQTTVDTQSDTENQPIVSSTEHTVVENKWQGKD</sequence>
<dbReference type="SUPFAM" id="SSF116726">
    <property type="entry name" value="TrkA C-terminal domain-like"/>
    <property type="match status" value="1"/>
</dbReference>
<feature type="region of interest" description="Disordered" evidence="9">
    <location>
        <begin position="494"/>
        <end position="535"/>
    </location>
</feature>
<evidence type="ECO:0000256" key="9">
    <source>
        <dbReference type="SAM" id="MobiDB-lite"/>
    </source>
</evidence>
<evidence type="ECO:0000256" key="8">
    <source>
        <dbReference type="ARBA" id="ARBA00023136"/>
    </source>
</evidence>
<dbReference type="GO" id="GO:0015297">
    <property type="term" value="F:antiporter activity"/>
    <property type="evidence" value="ECO:0007669"/>
    <property type="project" value="UniProtKB-KW"/>
</dbReference>
<name>A0AAJ2JQL8_9BACL</name>
<dbReference type="GO" id="GO:1902600">
    <property type="term" value="P:proton transmembrane transport"/>
    <property type="evidence" value="ECO:0007669"/>
    <property type="project" value="InterPro"/>
</dbReference>
<dbReference type="PANTHER" id="PTHR32507">
    <property type="entry name" value="NA(+)/H(+) ANTIPORTER 1"/>
    <property type="match status" value="1"/>
</dbReference>
<feature type="transmembrane region" description="Helical" evidence="10">
    <location>
        <begin position="124"/>
        <end position="142"/>
    </location>
</feature>
<dbReference type="Gene3D" id="1.20.1530.20">
    <property type="match status" value="1"/>
</dbReference>
<dbReference type="GO" id="GO:0006813">
    <property type="term" value="P:potassium ion transport"/>
    <property type="evidence" value="ECO:0007669"/>
    <property type="project" value="InterPro"/>
</dbReference>
<accession>A0AAJ2JQL8</accession>
<dbReference type="Proteomes" id="UP001250538">
    <property type="component" value="Unassembled WGS sequence"/>
</dbReference>
<evidence type="ECO:0000256" key="2">
    <source>
        <dbReference type="ARBA" id="ARBA00022448"/>
    </source>
</evidence>
<feature type="transmembrane region" description="Helical" evidence="10">
    <location>
        <begin position="363"/>
        <end position="383"/>
    </location>
</feature>
<comment type="caution">
    <text evidence="12">The sequence shown here is derived from an EMBL/GenBank/DDBJ whole genome shotgun (WGS) entry which is preliminary data.</text>
</comment>
<comment type="subcellular location">
    <subcellularLocation>
        <location evidence="1">Cell membrane</location>
        <topology evidence="1">Multi-pass membrane protein</topology>
    </subcellularLocation>
</comment>
<feature type="transmembrane region" description="Helical" evidence="10">
    <location>
        <begin position="89"/>
        <end position="118"/>
    </location>
</feature>
<feature type="compositionally biased region" description="Basic and acidic residues" evidence="9">
    <location>
        <begin position="525"/>
        <end position="535"/>
    </location>
</feature>
<dbReference type="PROSITE" id="PS51202">
    <property type="entry name" value="RCK_C"/>
    <property type="match status" value="1"/>
</dbReference>
<organism evidence="12 13">
    <name type="scientific">Paenibacillus suaedae</name>
    <dbReference type="NCBI Taxonomy" id="3077233"/>
    <lineage>
        <taxon>Bacteria</taxon>
        <taxon>Bacillati</taxon>
        <taxon>Bacillota</taxon>
        <taxon>Bacilli</taxon>
        <taxon>Bacillales</taxon>
        <taxon>Paenibacillaceae</taxon>
        <taxon>Paenibacillus</taxon>
    </lineage>
</organism>
<dbReference type="InterPro" id="IPR038770">
    <property type="entry name" value="Na+/solute_symporter_sf"/>
</dbReference>
<feature type="compositionally biased region" description="Polar residues" evidence="9">
    <location>
        <begin position="506"/>
        <end position="524"/>
    </location>
</feature>
<dbReference type="Pfam" id="PF00999">
    <property type="entry name" value="Na_H_Exchanger"/>
    <property type="match status" value="1"/>
</dbReference>
<dbReference type="NCBIfam" id="NF003716">
    <property type="entry name" value="PRK05326.1-3"/>
    <property type="match status" value="1"/>
</dbReference>
<dbReference type="EMBL" id="JAVYAA010000001">
    <property type="protein sequence ID" value="MDT8974951.1"/>
    <property type="molecule type" value="Genomic_DNA"/>
</dbReference>
<dbReference type="GO" id="GO:0005886">
    <property type="term" value="C:plasma membrane"/>
    <property type="evidence" value="ECO:0007669"/>
    <property type="project" value="UniProtKB-SubCell"/>
</dbReference>
<evidence type="ECO:0000256" key="4">
    <source>
        <dbReference type="ARBA" id="ARBA00022475"/>
    </source>
</evidence>
<keyword evidence="3" id="KW-0050">Antiport</keyword>
<keyword evidence="6 10" id="KW-1133">Transmembrane helix</keyword>
<evidence type="ECO:0000256" key="10">
    <source>
        <dbReference type="SAM" id="Phobius"/>
    </source>
</evidence>
<dbReference type="NCBIfam" id="NF003715">
    <property type="entry name" value="PRK05326.1-2"/>
    <property type="match status" value="1"/>
</dbReference>
<evidence type="ECO:0000259" key="11">
    <source>
        <dbReference type="PROSITE" id="PS51202"/>
    </source>
</evidence>
<evidence type="ECO:0000256" key="3">
    <source>
        <dbReference type="ARBA" id="ARBA00022449"/>
    </source>
</evidence>
<dbReference type="RefSeq" id="WP_315742752.1">
    <property type="nucleotide sequence ID" value="NZ_JAVYAA010000001.1"/>
</dbReference>
<keyword evidence="5 10" id="KW-0812">Transmembrane</keyword>
<feature type="transmembrane region" description="Helical" evidence="10">
    <location>
        <begin position="191"/>
        <end position="210"/>
    </location>
</feature>
<dbReference type="InterPro" id="IPR006037">
    <property type="entry name" value="RCK_C"/>
</dbReference>
<keyword evidence="2" id="KW-0813">Transport</keyword>
<evidence type="ECO:0000256" key="6">
    <source>
        <dbReference type="ARBA" id="ARBA00022989"/>
    </source>
</evidence>
<proteinExistence type="predicted"/>
<evidence type="ECO:0000256" key="1">
    <source>
        <dbReference type="ARBA" id="ARBA00004651"/>
    </source>
</evidence>
<dbReference type="Gene3D" id="3.30.70.1450">
    <property type="entry name" value="Regulator of K+ conductance, C-terminal domain"/>
    <property type="match status" value="1"/>
</dbReference>
<dbReference type="PANTHER" id="PTHR32507:SF7">
    <property type="entry name" value="K(+)_H(+) ANTIPORTER NHAP2"/>
    <property type="match status" value="1"/>
</dbReference>
<feature type="transmembrane region" description="Helical" evidence="10">
    <location>
        <begin position="61"/>
        <end position="77"/>
    </location>
</feature>
<feature type="transmembrane region" description="Helical" evidence="10">
    <location>
        <begin position="35"/>
        <end position="55"/>
    </location>
</feature>
<gene>
    <name evidence="12" type="ORF">RQP50_01700</name>
</gene>
<feature type="transmembrane region" description="Helical" evidence="10">
    <location>
        <begin position="274"/>
        <end position="293"/>
    </location>
</feature>
<feature type="transmembrane region" description="Helical" evidence="10">
    <location>
        <begin position="222"/>
        <end position="239"/>
    </location>
</feature>
<dbReference type="AlphaFoldDB" id="A0AAJ2JQL8"/>
<keyword evidence="13" id="KW-1185">Reference proteome</keyword>
<feature type="transmembrane region" description="Helical" evidence="10">
    <location>
        <begin position="299"/>
        <end position="323"/>
    </location>
</feature>
<evidence type="ECO:0000313" key="13">
    <source>
        <dbReference type="Proteomes" id="UP001250538"/>
    </source>
</evidence>
<evidence type="ECO:0000313" key="12">
    <source>
        <dbReference type="EMBL" id="MDT8974951.1"/>
    </source>
</evidence>
<protein>
    <submittedName>
        <fullName evidence="12">Potassium/proton antiporter</fullName>
    </submittedName>
</protein>
<feature type="transmembrane region" description="Helical" evidence="10">
    <location>
        <begin position="6"/>
        <end position="28"/>
    </location>
</feature>
<dbReference type="Pfam" id="PF02080">
    <property type="entry name" value="TrkA_C"/>
    <property type="match status" value="1"/>
</dbReference>
<dbReference type="InterPro" id="IPR006153">
    <property type="entry name" value="Cation/H_exchanger_TM"/>
</dbReference>
<keyword evidence="7" id="KW-0406">Ion transport</keyword>
<reference evidence="13" key="1">
    <citation type="submission" date="2023-09" db="EMBL/GenBank/DDBJ databases">
        <title>Paenibacillus sp. chi10 Genome sequencing and assembly.</title>
        <authorList>
            <person name="Kim I."/>
        </authorList>
    </citation>
    <scope>NUCLEOTIDE SEQUENCE [LARGE SCALE GENOMIC DNA]</scope>
    <source>
        <strain evidence="13">chi10</strain>
    </source>
</reference>
<keyword evidence="4" id="KW-1003">Cell membrane</keyword>
<dbReference type="InterPro" id="IPR036721">
    <property type="entry name" value="RCK_C_sf"/>
</dbReference>
<evidence type="ECO:0000256" key="5">
    <source>
        <dbReference type="ARBA" id="ARBA00022692"/>
    </source>
</evidence>
<feature type="domain" description="RCK C-terminal" evidence="11">
    <location>
        <begin position="404"/>
        <end position="485"/>
    </location>
</feature>
<evidence type="ECO:0000256" key="7">
    <source>
        <dbReference type="ARBA" id="ARBA00023065"/>
    </source>
</evidence>
<feature type="transmembrane region" description="Helical" evidence="10">
    <location>
        <begin position="335"/>
        <end position="357"/>
    </location>
</feature>
<keyword evidence="8 10" id="KW-0472">Membrane</keyword>